<evidence type="ECO:0000313" key="3">
    <source>
        <dbReference type="Proteomes" id="UP000499080"/>
    </source>
</evidence>
<gene>
    <name evidence="2" type="ORF">AVEN_190940_1</name>
</gene>
<dbReference type="EMBL" id="BGPR01003513">
    <property type="protein sequence ID" value="GBM89112.1"/>
    <property type="molecule type" value="Genomic_DNA"/>
</dbReference>
<accession>A0A4Y2JII0</accession>
<proteinExistence type="predicted"/>
<comment type="caution">
    <text evidence="2">The sequence shown here is derived from an EMBL/GenBank/DDBJ whole genome shotgun (WGS) entry which is preliminary data.</text>
</comment>
<keyword evidence="3" id="KW-1185">Reference proteome</keyword>
<name>A0A4Y2JII0_ARAVE</name>
<feature type="region of interest" description="Disordered" evidence="1">
    <location>
        <begin position="31"/>
        <end position="51"/>
    </location>
</feature>
<sequence length="82" mass="9247">MPKNNTKVEEYKDSRKTDSIVVLLYPKDNVSMVKSQDQDNPEESEEAVSTNLVSHADATNALELELCYAEQHTPAKPTHEIM</sequence>
<evidence type="ECO:0000313" key="2">
    <source>
        <dbReference type="EMBL" id="GBM89112.1"/>
    </source>
</evidence>
<reference evidence="2 3" key="1">
    <citation type="journal article" date="2019" name="Sci. Rep.">
        <title>Orb-weaving spider Araneus ventricosus genome elucidates the spidroin gene catalogue.</title>
        <authorList>
            <person name="Kono N."/>
            <person name="Nakamura H."/>
            <person name="Ohtoshi R."/>
            <person name="Moran D.A.P."/>
            <person name="Shinohara A."/>
            <person name="Yoshida Y."/>
            <person name="Fujiwara M."/>
            <person name="Mori M."/>
            <person name="Tomita M."/>
            <person name="Arakawa K."/>
        </authorList>
    </citation>
    <scope>NUCLEOTIDE SEQUENCE [LARGE SCALE GENOMIC DNA]</scope>
</reference>
<organism evidence="2 3">
    <name type="scientific">Araneus ventricosus</name>
    <name type="common">Orbweaver spider</name>
    <name type="synonym">Epeira ventricosa</name>
    <dbReference type="NCBI Taxonomy" id="182803"/>
    <lineage>
        <taxon>Eukaryota</taxon>
        <taxon>Metazoa</taxon>
        <taxon>Ecdysozoa</taxon>
        <taxon>Arthropoda</taxon>
        <taxon>Chelicerata</taxon>
        <taxon>Arachnida</taxon>
        <taxon>Araneae</taxon>
        <taxon>Araneomorphae</taxon>
        <taxon>Entelegynae</taxon>
        <taxon>Araneoidea</taxon>
        <taxon>Araneidae</taxon>
        <taxon>Araneus</taxon>
    </lineage>
</organism>
<dbReference type="AlphaFoldDB" id="A0A4Y2JII0"/>
<protein>
    <submittedName>
        <fullName evidence="2">Uncharacterized protein</fullName>
    </submittedName>
</protein>
<dbReference type="Proteomes" id="UP000499080">
    <property type="component" value="Unassembled WGS sequence"/>
</dbReference>
<evidence type="ECO:0000256" key="1">
    <source>
        <dbReference type="SAM" id="MobiDB-lite"/>
    </source>
</evidence>